<dbReference type="Gene3D" id="1.25.40.390">
    <property type="match status" value="1"/>
</dbReference>
<dbReference type="eggNOG" id="COG4198">
    <property type="taxonomic scope" value="Bacteria"/>
</dbReference>
<keyword evidence="1" id="KW-0732">Signal</keyword>
<sequence length="482" mass="52832">MKKYIIKTSLLFSALAFLSGCNTSDMNTDPNSFYSAKPETLVTFSQKALGDYLNTPSVNTNNFRLVMQYWQEASYADESNYDFVTRNISNSVWQANYRDVLQNLVQAKDIINKYQPTPSELATWPGVKKNQLAVIDILQCIVFGDMVDTFGDVPYKAANDLAGNPLPAYDKAADIYTDLIARVTKDVADLDTSFASFGNADVIYKGSPGQWKKFGNSLLLKLGITLADANPSLAKSTTDKAIASGVFTSASDSALLPYEIAAPNFNQLYQNLKASGRNDFVGAVTLINSMKASNDPRISAYYQPTKSGEYIGAPIGITASFATQSHIGMFGYTPNTPGTILTYTEVAFYLAEAAARWNPAQAPVAYQTAIKASFKEWGYTDADANTYIASKPYDATNWKKSIGDQAWVAMYNQPNVSWNFWKRLDYPTLTAPPTAVSQAEGKVPVRLQYPVRETTTNPSNYAAAAAAIGGDKLTTKVFWDKN</sequence>
<evidence type="ECO:0008006" key="4">
    <source>
        <dbReference type="Google" id="ProtNLM"/>
    </source>
</evidence>
<dbReference type="Pfam" id="PF12771">
    <property type="entry name" value="SusD-like_2"/>
    <property type="match status" value="1"/>
</dbReference>
<dbReference type="HOGENOM" id="CLU_025928_1_0_10"/>
<gene>
    <name evidence="2" type="ORF">BD94_0569</name>
</gene>
<reference evidence="2 3" key="1">
    <citation type="journal article" date="2013" name="Lancet">
        <title>First case of E anophelis outbreak in an intensive-care unit.</title>
        <authorList>
            <person name="Teo J."/>
            <person name="Tan S.Y."/>
            <person name="Tay M."/>
            <person name="Ding Y."/>
            <person name="Kjelleberg S."/>
            <person name="Givskov M."/>
            <person name="Lin R.T."/>
            <person name="Yang L."/>
        </authorList>
    </citation>
    <scope>NUCLEOTIDE SEQUENCE [LARGE SCALE GENOMIC DNA]</scope>
    <source>
        <strain evidence="2 3">NUHP1</strain>
    </source>
</reference>
<dbReference type="SUPFAM" id="SSF48452">
    <property type="entry name" value="TPR-like"/>
    <property type="match status" value="1"/>
</dbReference>
<dbReference type="RefSeq" id="WP_024564612.1">
    <property type="nucleotide sequence ID" value="NZ_CP007547.1"/>
</dbReference>
<name>A0A077EDS1_9FLAO</name>
<evidence type="ECO:0000313" key="2">
    <source>
        <dbReference type="EMBL" id="AIL44344.1"/>
    </source>
</evidence>
<feature type="signal peptide" evidence="1">
    <location>
        <begin position="1"/>
        <end position="18"/>
    </location>
</feature>
<dbReference type="KEGG" id="eao:BD94_0569"/>
<dbReference type="Proteomes" id="UP000028933">
    <property type="component" value="Chromosome"/>
</dbReference>
<proteinExistence type="predicted"/>
<dbReference type="AlphaFoldDB" id="A0A077EDS1"/>
<dbReference type="STRING" id="1338011.BD94_0569"/>
<dbReference type="InterPro" id="IPR011990">
    <property type="entry name" value="TPR-like_helical_dom_sf"/>
</dbReference>
<accession>A0A077EDS1</accession>
<evidence type="ECO:0000256" key="1">
    <source>
        <dbReference type="SAM" id="SignalP"/>
    </source>
</evidence>
<dbReference type="PROSITE" id="PS51257">
    <property type="entry name" value="PROKAR_LIPOPROTEIN"/>
    <property type="match status" value="1"/>
</dbReference>
<protein>
    <recommendedName>
        <fullName evidence="4">SusD/RagB family nutrient-binding outer membrane lipoprotein</fullName>
    </recommendedName>
</protein>
<dbReference type="InterPro" id="IPR041662">
    <property type="entry name" value="SusD-like_2"/>
</dbReference>
<evidence type="ECO:0000313" key="3">
    <source>
        <dbReference type="Proteomes" id="UP000028933"/>
    </source>
</evidence>
<organism evidence="2 3">
    <name type="scientific">Elizabethkingia anophelis NUHP1</name>
    <dbReference type="NCBI Taxonomy" id="1338011"/>
    <lineage>
        <taxon>Bacteria</taxon>
        <taxon>Pseudomonadati</taxon>
        <taxon>Bacteroidota</taxon>
        <taxon>Flavobacteriia</taxon>
        <taxon>Flavobacteriales</taxon>
        <taxon>Weeksellaceae</taxon>
        <taxon>Elizabethkingia</taxon>
    </lineage>
</organism>
<feature type="chain" id="PRO_5001717662" description="SusD/RagB family nutrient-binding outer membrane lipoprotein" evidence="1">
    <location>
        <begin position="19"/>
        <end position="482"/>
    </location>
</feature>
<dbReference type="EMBL" id="CP007547">
    <property type="protein sequence ID" value="AIL44344.1"/>
    <property type="molecule type" value="Genomic_DNA"/>
</dbReference>